<keyword evidence="1" id="KW-1133">Transmembrane helix</keyword>
<proteinExistence type="predicted"/>
<feature type="transmembrane region" description="Helical" evidence="1">
    <location>
        <begin position="66"/>
        <end position="89"/>
    </location>
</feature>
<dbReference type="OrthoDB" id="1693398at2759"/>
<dbReference type="EMBL" id="BJWL01000001">
    <property type="protein sequence ID" value="GFY80460.1"/>
    <property type="molecule type" value="Genomic_DNA"/>
</dbReference>
<feature type="transmembrane region" description="Helical" evidence="1">
    <location>
        <begin position="29"/>
        <end position="46"/>
    </location>
</feature>
<protein>
    <submittedName>
        <fullName evidence="2">Uncharacterized protein</fullName>
    </submittedName>
</protein>
<dbReference type="Proteomes" id="UP000585474">
    <property type="component" value="Unassembled WGS sequence"/>
</dbReference>
<dbReference type="AlphaFoldDB" id="A0A7J0E240"/>
<comment type="caution">
    <text evidence="2">The sequence shown here is derived from an EMBL/GenBank/DDBJ whole genome shotgun (WGS) entry which is preliminary data.</text>
</comment>
<evidence type="ECO:0000313" key="2">
    <source>
        <dbReference type="EMBL" id="GFY80460.1"/>
    </source>
</evidence>
<name>A0A7J0E240_9ERIC</name>
<evidence type="ECO:0000313" key="3">
    <source>
        <dbReference type="Proteomes" id="UP000585474"/>
    </source>
</evidence>
<evidence type="ECO:0000256" key="1">
    <source>
        <dbReference type="SAM" id="Phobius"/>
    </source>
</evidence>
<sequence length="193" mass="21943">MCGRTVGYALLLFGNIGLYYYSEKSIACMLTFLFLGFYCLCTLFYIQPFTDFGVLDFFLSASLTQALSLFGLHIYSWLVFIVVIVLAGLRYQLELVLLKQSPREVESGRMANADSGGEARDRIEVLQPRREVELEHLLKKFGSDSELARDIGVEITYPKLRRTNSYINLHCLITQPSFINYKLKSVKPGQGLI</sequence>
<keyword evidence="1" id="KW-0472">Membrane</keyword>
<keyword evidence="3" id="KW-1185">Reference proteome</keyword>
<organism evidence="2 3">
    <name type="scientific">Actinidia rufa</name>
    <dbReference type="NCBI Taxonomy" id="165716"/>
    <lineage>
        <taxon>Eukaryota</taxon>
        <taxon>Viridiplantae</taxon>
        <taxon>Streptophyta</taxon>
        <taxon>Embryophyta</taxon>
        <taxon>Tracheophyta</taxon>
        <taxon>Spermatophyta</taxon>
        <taxon>Magnoliopsida</taxon>
        <taxon>eudicotyledons</taxon>
        <taxon>Gunneridae</taxon>
        <taxon>Pentapetalae</taxon>
        <taxon>asterids</taxon>
        <taxon>Ericales</taxon>
        <taxon>Actinidiaceae</taxon>
        <taxon>Actinidia</taxon>
    </lineage>
</organism>
<reference evidence="2 3" key="1">
    <citation type="submission" date="2019-07" db="EMBL/GenBank/DDBJ databases">
        <title>De Novo Assembly of kiwifruit Actinidia rufa.</title>
        <authorList>
            <person name="Sugita-Konishi S."/>
            <person name="Sato K."/>
            <person name="Mori E."/>
            <person name="Abe Y."/>
            <person name="Kisaki G."/>
            <person name="Hamano K."/>
            <person name="Suezawa K."/>
            <person name="Otani M."/>
            <person name="Fukuda T."/>
            <person name="Manabe T."/>
            <person name="Gomi K."/>
            <person name="Tabuchi M."/>
            <person name="Akimitsu K."/>
            <person name="Kataoka I."/>
        </authorList>
    </citation>
    <scope>NUCLEOTIDE SEQUENCE [LARGE SCALE GENOMIC DNA]</scope>
    <source>
        <strain evidence="3">cv. Fuchu</strain>
    </source>
</reference>
<gene>
    <name evidence="2" type="ORF">Acr_01g0002690</name>
</gene>
<accession>A0A7J0E240</accession>
<keyword evidence="1" id="KW-0812">Transmembrane</keyword>
<feature type="transmembrane region" description="Helical" evidence="1">
    <location>
        <begin position="6"/>
        <end position="22"/>
    </location>
</feature>